<evidence type="ECO:0000313" key="2">
    <source>
        <dbReference type="Proteomes" id="UP000028545"/>
    </source>
</evidence>
<dbReference type="AlphaFoldDB" id="A0A084GEP6"/>
<evidence type="ECO:0000313" key="1">
    <source>
        <dbReference type="EMBL" id="KEZ45808.1"/>
    </source>
</evidence>
<protein>
    <submittedName>
        <fullName evidence="1">Uncharacterized protein</fullName>
    </submittedName>
</protein>
<gene>
    <name evidence="1" type="ORF">SAPIO_CDS1623</name>
</gene>
<dbReference type="EMBL" id="JOWA01000066">
    <property type="protein sequence ID" value="KEZ45808.1"/>
    <property type="molecule type" value="Genomic_DNA"/>
</dbReference>
<dbReference type="Proteomes" id="UP000028545">
    <property type="component" value="Unassembled WGS sequence"/>
</dbReference>
<name>A0A084GEP6_PSEDA</name>
<sequence>MNWASFQRAIQDHLGSWKELRPIFTSLNGDNSWLMSFPRPEEERRRDAKAFYHVVFEPWLAGPASLLSNWFLSISLSVAPALSQAHHIEAVIGLIETTVSSCLQDFTRHISRYSAKSEGAQEVEYDGGMDAILLGFHYLDHTHEATLWLFNKAIPTHISQDLDQNGEEIHETILSSPHGTQLDGGPLDTFLNASPPTQKLAMLHGLKESRAAGKQNTFGVKGGLTLYRKVGGVKHSILSHHSELQYSGLLMKLLRTNDTQRTLDWGDRGGSEVHASGGPCWASETKGCRGGKWELLYLGFLG</sequence>
<dbReference type="GeneID" id="27720695"/>
<dbReference type="OMA" id="SWFFNIA"/>
<keyword evidence="2" id="KW-1185">Reference proteome</keyword>
<dbReference type="OrthoDB" id="9971601at2759"/>
<accession>A0A084GEP6</accession>
<dbReference type="HOGENOM" id="CLU_047435_0_0_1"/>
<reference evidence="1 2" key="1">
    <citation type="journal article" date="2014" name="Genome Announc.">
        <title>Draft genome sequence of the pathogenic fungus Scedosporium apiospermum.</title>
        <authorList>
            <person name="Vandeputte P."/>
            <person name="Ghamrawi S."/>
            <person name="Rechenmann M."/>
            <person name="Iltis A."/>
            <person name="Giraud S."/>
            <person name="Fleury M."/>
            <person name="Thornton C."/>
            <person name="Delhaes L."/>
            <person name="Meyer W."/>
            <person name="Papon N."/>
            <person name="Bouchara J.P."/>
        </authorList>
    </citation>
    <scope>NUCLEOTIDE SEQUENCE [LARGE SCALE GENOMIC DNA]</scope>
    <source>
        <strain evidence="1 2">IHEM 14462</strain>
    </source>
</reference>
<comment type="caution">
    <text evidence="1">The sequence shown here is derived from an EMBL/GenBank/DDBJ whole genome shotgun (WGS) entry which is preliminary data.</text>
</comment>
<dbReference type="VEuPathDB" id="FungiDB:SAPIO_CDS1623"/>
<proteinExistence type="predicted"/>
<dbReference type="RefSeq" id="XP_016645607.1">
    <property type="nucleotide sequence ID" value="XM_016784850.1"/>
</dbReference>
<dbReference type="KEGG" id="sapo:SAPIO_CDS1623"/>
<organism evidence="1 2">
    <name type="scientific">Pseudallescheria apiosperma</name>
    <name type="common">Scedosporium apiospermum</name>
    <dbReference type="NCBI Taxonomy" id="563466"/>
    <lineage>
        <taxon>Eukaryota</taxon>
        <taxon>Fungi</taxon>
        <taxon>Dikarya</taxon>
        <taxon>Ascomycota</taxon>
        <taxon>Pezizomycotina</taxon>
        <taxon>Sordariomycetes</taxon>
        <taxon>Hypocreomycetidae</taxon>
        <taxon>Microascales</taxon>
        <taxon>Microascaceae</taxon>
        <taxon>Scedosporium</taxon>
    </lineage>
</organism>